<dbReference type="SUPFAM" id="SSF48403">
    <property type="entry name" value="Ankyrin repeat"/>
    <property type="match status" value="1"/>
</dbReference>
<dbReference type="Proteomes" id="UP000326565">
    <property type="component" value="Unassembled WGS sequence"/>
</dbReference>
<reference evidence="1 2" key="1">
    <citation type="submission" date="2019-04" db="EMBL/GenBank/DDBJ databases">
        <title>Friends and foes A comparative genomics study of 23 Aspergillus species from section Flavi.</title>
        <authorList>
            <consortium name="DOE Joint Genome Institute"/>
            <person name="Kjaerbolling I."/>
            <person name="Vesth T."/>
            <person name="Frisvad J.C."/>
            <person name="Nybo J.L."/>
            <person name="Theobald S."/>
            <person name="Kildgaard S."/>
            <person name="Isbrandt T."/>
            <person name="Kuo A."/>
            <person name="Sato A."/>
            <person name="Lyhne E.K."/>
            <person name="Kogle M.E."/>
            <person name="Wiebenga A."/>
            <person name="Kun R.S."/>
            <person name="Lubbers R.J."/>
            <person name="Makela M.R."/>
            <person name="Barry K."/>
            <person name="Chovatia M."/>
            <person name="Clum A."/>
            <person name="Daum C."/>
            <person name="Haridas S."/>
            <person name="He G."/>
            <person name="LaButti K."/>
            <person name="Lipzen A."/>
            <person name="Mondo S."/>
            <person name="Riley R."/>
            <person name="Salamov A."/>
            <person name="Simmons B.A."/>
            <person name="Magnuson J.K."/>
            <person name="Henrissat B."/>
            <person name="Mortensen U.H."/>
            <person name="Larsen T.O."/>
            <person name="Devries R.P."/>
            <person name="Grigoriev I.V."/>
            <person name="Machida M."/>
            <person name="Baker S.E."/>
            <person name="Andersen M.R."/>
        </authorList>
    </citation>
    <scope>NUCLEOTIDE SEQUENCE [LARGE SCALE GENOMIC DNA]</scope>
    <source>
        <strain evidence="1 2">CBS 151.66</strain>
    </source>
</reference>
<name>A0A5N5WY14_9EURO</name>
<dbReference type="InterPro" id="IPR036770">
    <property type="entry name" value="Ankyrin_rpt-contain_sf"/>
</dbReference>
<evidence type="ECO:0008006" key="3">
    <source>
        <dbReference type="Google" id="ProtNLM"/>
    </source>
</evidence>
<dbReference type="Gene3D" id="1.25.40.20">
    <property type="entry name" value="Ankyrin repeat-containing domain"/>
    <property type="match status" value="1"/>
</dbReference>
<dbReference type="AlphaFoldDB" id="A0A5N5WY14"/>
<sequence>MFVKGKGEIENRAHVQDASFYQNRQGRCALWYAALRGHTTIVEQLVEEPQHADVGANG</sequence>
<proteinExistence type="predicted"/>
<accession>A0A5N5WY14</accession>
<evidence type="ECO:0000313" key="2">
    <source>
        <dbReference type="Proteomes" id="UP000326565"/>
    </source>
</evidence>
<gene>
    <name evidence="1" type="ORF">BDV29DRAFT_178081</name>
</gene>
<organism evidence="1 2">
    <name type="scientific">Aspergillus leporis</name>
    <dbReference type="NCBI Taxonomy" id="41062"/>
    <lineage>
        <taxon>Eukaryota</taxon>
        <taxon>Fungi</taxon>
        <taxon>Dikarya</taxon>
        <taxon>Ascomycota</taxon>
        <taxon>Pezizomycotina</taxon>
        <taxon>Eurotiomycetes</taxon>
        <taxon>Eurotiomycetidae</taxon>
        <taxon>Eurotiales</taxon>
        <taxon>Aspergillaceae</taxon>
        <taxon>Aspergillus</taxon>
        <taxon>Aspergillus subgen. Circumdati</taxon>
    </lineage>
</organism>
<dbReference type="EMBL" id="ML732255">
    <property type="protein sequence ID" value="KAB8072114.1"/>
    <property type="molecule type" value="Genomic_DNA"/>
</dbReference>
<protein>
    <recommendedName>
        <fullName evidence="3">Ankyrin repeat-containing domain protein</fullName>
    </recommendedName>
</protein>
<keyword evidence="2" id="KW-1185">Reference proteome</keyword>
<evidence type="ECO:0000313" key="1">
    <source>
        <dbReference type="EMBL" id="KAB8072114.1"/>
    </source>
</evidence>